<protein>
    <submittedName>
        <fullName evidence="1">Uncharacterized protein</fullName>
    </submittedName>
</protein>
<evidence type="ECO:0000313" key="1">
    <source>
        <dbReference type="EMBL" id="CCD52640.1"/>
    </source>
</evidence>
<dbReference type="Proteomes" id="UP000008177">
    <property type="component" value="Unplaced contigs"/>
</dbReference>
<organism evidence="1 2">
    <name type="scientific">Botryotinia fuckeliana (strain T4)</name>
    <name type="common">Noble rot fungus</name>
    <name type="synonym">Botrytis cinerea</name>
    <dbReference type="NCBI Taxonomy" id="999810"/>
    <lineage>
        <taxon>Eukaryota</taxon>
        <taxon>Fungi</taxon>
        <taxon>Dikarya</taxon>
        <taxon>Ascomycota</taxon>
        <taxon>Pezizomycotina</taxon>
        <taxon>Leotiomycetes</taxon>
        <taxon>Helotiales</taxon>
        <taxon>Sclerotiniaceae</taxon>
        <taxon>Botrytis</taxon>
    </lineage>
</organism>
<evidence type="ECO:0000313" key="2">
    <source>
        <dbReference type="Proteomes" id="UP000008177"/>
    </source>
</evidence>
<proteinExistence type="predicted"/>
<reference evidence="2" key="1">
    <citation type="journal article" date="2011" name="PLoS Genet.">
        <title>Genomic analysis of the necrotrophic fungal pathogens Sclerotinia sclerotiorum and Botrytis cinerea.</title>
        <authorList>
            <person name="Amselem J."/>
            <person name="Cuomo C.A."/>
            <person name="van Kan J.A."/>
            <person name="Viaud M."/>
            <person name="Benito E.P."/>
            <person name="Couloux A."/>
            <person name="Coutinho P.M."/>
            <person name="de Vries R.P."/>
            <person name="Dyer P.S."/>
            <person name="Fillinger S."/>
            <person name="Fournier E."/>
            <person name="Gout L."/>
            <person name="Hahn M."/>
            <person name="Kohn L."/>
            <person name="Lapalu N."/>
            <person name="Plummer K.M."/>
            <person name="Pradier J.M."/>
            <person name="Quevillon E."/>
            <person name="Sharon A."/>
            <person name="Simon A."/>
            <person name="ten Have A."/>
            <person name="Tudzynski B."/>
            <person name="Tudzynski P."/>
            <person name="Wincker P."/>
            <person name="Andrew M."/>
            <person name="Anthouard V."/>
            <person name="Beever R.E."/>
            <person name="Beffa R."/>
            <person name="Benoit I."/>
            <person name="Bouzid O."/>
            <person name="Brault B."/>
            <person name="Chen Z."/>
            <person name="Choquer M."/>
            <person name="Collemare J."/>
            <person name="Cotton P."/>
            <person name="Danchin E.G."/>
            <person name="Da Silva C."/>
            <person name="Gautier A."/>
            <person name="Giraud C."/>
            <person name="Giraud T."/>
            <person name="Gonzalez C."/>
            <person name="Grossetete S."/>
            <person name="Guldener U."/>
            <person name="Henrissat B."/>
            <person name="Howlett B.J."/>
            <person name="Kodira C."/>
            <person name="Kretschmer M."/>
            <person name="Lappartient A."/>
            <person name="Leroch M."/>
            <person name="Levis C."/>
            <person name="Mauceli E."/>
            <person name="Neuveglise C."/>
            <person name="Oeser B."/>
            <person name="Pearson M."/>
            <person name="Poulain J."/>
            <person name="Poussereau N."/>
            <person name="Quesneville H."/>
            <person name="Rascle C."/>
            <person name="Schumacher J."/>
            <person name="Segurens B."/>
            <person name="Sexton A."/>
            <person name="Silva E."/>
            <person name="Sirven C."/>
            <person name="Soanes D.M."/>
            <person name="Talbot N.J."/>
            <person name="Templeton M."/>
            <person name="Yandava C."/>
            <person name="Yarden O."/>
            <person name="Zeng Q."/>
            <person name="Rollins J.A."/>
            <person name="Lebrun M.H."/>
            <person name="Dickman M."/>
        </authorList>
    </citation>
    <scope>NUCLEOTIDE SEQUENCE [LARGE SCALE GENOMIC DNA]</scope>
    <source>
        <strain evidence="2">T4</strain>
    </source>
</reference>
<accession>G2YLZ2</accession>
<gene>
    <name evidence="1" type="ORF">BofuT4_uP000870.1</name>
</gene>
<sequence>MTLGDDLCTIYWFSGGFCSKARKVHHTKPKPHPQGILAICCVNLRFFAKSSNHRQLV</sequence>
<name>G2YLZ2_BOTF4</name>
<dbReference type="InParanoid" id="G2YLZ2"/>
<dbReference type="AlphaFoldDB" id="G2YLZ2"/>
<dbReference type="EMBL" id="FQ790344">
    <property type="protein sequence ID" value="CCD52640.1"/>
    <property type="molecule type" value="Genomic_DNA"/>
</dbReference>
<dbReference type="HOGENOM" id="CLU_2996313_0_0_1"/>